<evidence type="ECO:0000313" key="1">
    <source>
        <dbReference type="EMBL" id="MCZ4552158.1"/>
    </source>
</evidence>
<evidence type="ECO:0000313" key="2">
    <source>
        <dbReference type="Proteomes" id="UP001067235"/>
    </source>
</evidence>
<keyword evidence="2" id="KW-1185">Reference proteome</keyword>
<dbReference type="Proteomes" id="UP001067235">
    <property type="component" value="Unassembled WGS sequence"/>
</dbReference>
<reference evidence="1" key="1">
    <citation type="submission" date="2022-12" db="EMBL/GenBank/DDBJ databases">
        <authorList>
            <person name="Krivoruchko A.V."/>
            <person name="Elkin A."/>
        </authorList>
    </citation>
    <scope>NUCLEOTIDE SEQUENCE</scope>
    <source>
        <strain evidence="1">IEGM 1388</strain>
    </source>
</reference>
<proteinExistence type="predicted"/>
<accession>A0ABT4MYT8</accession>
<dbReference type="RefSeq" id="WP_301572926.1">
    <property type="nucleotide sequence ID" value="NZ_JAPWIE010000005.1"/>
</dbReference>
<organism evidence="1 2">
    <name type="scientific">Gordonia rubripertincta</name>
    <name type="common">Rhodococcus corallinus</name>
    <dbReference type="NCBI Taxonomy" id="36822"/>
    <lineage>
        <taxon>Bacteria</taxon>
        <taxon>Bacillati</taxon>
        <taxon>Actinomycetota</taxon>
        <taxon>Actinomycetes</taxon>
        <taxon>Mycobacteriales</taxon>
        <taxon>Gordoniaceae</taxon>
        <taxon>Gordonia</taxon>
    </lineage>
</organism>
<gene>
    <name evidence="1" type="ORF">O4213_19350</name>
</gene>
<name>A0ABT4MYT8_GORRU</name>
<comment type="caution">
    <text evidence="1">The sequence shown here is derived from an EMBL/GenBank/DDBJ whole genome shotgun (WGS) entry which is preliminary data.</text>
</comment>
<dbReference type="EMBL" id="JAPWIE010000005">
    <property type="protein sequence ID" value="MCZ4552158.1"/>
    <property type="molecule type" value="Genomic_DNA"/>
</dbReference>
<evidence type="ECO:0008006" key="3">
    <source>
        <dbReference type="Google" id="ProtNLM"/>
    </source>
</evidence>
<protein>
    <recommendedName>
        <fullName evidence="3">SMP-30/gluconolactonase/LRE family protein</fullName>
    </recommendedName>
</protein>
<sequence length="295" mass="32197">MLDNTLPKVVHVDETRKATEYLIPGDVRPSRRVWATPTGCWISGPDGTYRVTVDEPARKIDDQLTTTGAVLGEAFLACTSRFPWQIHSPDRDPVRVDVPEGTAVTATADGRVFVAVARFRDGENVRHHRLIRISQSGEVAVGPPLPDSEDHDEPSLNGRPLIVIQGNTAMKIAPDLSVETTARLPRRFLRAGSVGEHIWALGHPPSGSRWWPLDGPTDYDRSRGQFWLLTLLDAATLEPVRSAPVLSSSPSLAADRTGMIWVTAAGDSHTLGAAHMQWPIEYDVNSSLKANGTNP</sequence>